<keyword evidence="9" id="KW-0843">Virulence</keyword>
<dbReference type="InterPro" id="IPR005714">
    <property type="entry name" value="ATPase_T3SS_FliI/YscN"/>
</dbReference>
<dbReference type="GO" id="GO:0016887">
    <property type="term" value="F:ATP hydrolysis activity"/>
    <property type="evidence" value="ECO:0007669"/>
    <property type="project" value="InterPro"/>
</dbReference>
<dbReference type="InterPro" id="IPR050053">
    <property type="entry name" value="ATPase_alpha/beta_chains"/>
</dbReference>
<dbReference type="AlphaFoldDB" id="A0A418YE57"/>
<evidence type="ECO:0000256" key="11">
    <source>
        <dbReference type="ARBA" id="ARBA00024382"/>
    </source>
</evidence>
<dbReference type="GO" id="GO:0008564">
    <property type="term" value="F:protein-exporting ATPase activity"/>
    <property type="evidence" value="ECO:0007669"/>
    <property type="project" value="UniProtKB-EC"/>
</dbReference>
<comment type="catalytic activity">
    <reaction evidence="13">
        <text>ATP + H2O + cellular proteinSide 1 = ADP + phosphate + cellular proteinSide 2.</text>
        <dbReference type="EC" id="7.4.2.8"/>
    </reaction>
</comment>
<evidence type="ECO:0000313" key="16">
    <source>
        <dbReference type="Proteomes" id="UP000283255"/>
    </source>
</evidence>
<dbReference type="PROSITE" id="PS00152">
    <property type="entry name" value="ATPASE_ALPHA_BETA"/>
    <property type="match status" value="1"/>
</dbReference>
<dbReference type="Gene3D" id="3.40.50.12240">
    <property type="match status" value="1"/>
</dbReference>
<dbReference type="CDD" id="cd18117">
    <property type="entry name" value="ATP-synt_flagellum-secretory_path_III_N"/>
    <property type="match status" value="1"/>
</dbReference>
<comment type="caution">
    <text evidence="15">The sequence shown here is derived from an EMBL/GenBank/DDBJ whole genome shotgun (WGS) entry which is preliminary data.</text>
</comment>
<keyword evidence="16" id="KW-1185">Reference proteome</keyword>
<dbReference type="GO" id="GO:0030254">
    <property type="term" value="P:protein secretion by the type III secretion system"/>
    <property type="evidence" value="ECO:0007669"/>
    <property type="project" value="InterPro"/>
</dbReference>
<keyword evidence="2" id="KW-0813">Transport</keyword>
<dbReference type="PANTHER" id="PTHR15184">
    <property type="entry name" value="ATP SYNTHASE"/>
    <property type="match status" value="1"/>
</dbReference>
<protein>
    <recommendedName>
        <fullName evidence="12">Type 3 secretion system ATPase</fullName>
        <ecNumber evidence="11">7.4.2.8</ecNumber>
    </recommendedName>
</protein>
<dbReference type="Pfam" id="PF18269">
    <property type="entry name" value="T3SS_ATPase_C"/>
    <property type="match status" value="1"/>
</dbReference>
<keyword evidence="8" id="KW-1278">Translocase</keyword>
<proteinExistence type="inferred from homology"/>
<organism evidence="15 16">
    <name type="scientific">Motilimonas pumila</name>
    <dbReference type="NCBI Taxonomy" id="2303987"/>
    <lineage>
        <taxon>Bacteria</taxon>
        <taxon>Pseudomonadati</taxon>
        <taxon>Pseudomonadota</taxon>
        <taxon>Gammaproteobacteria</taxon>
        <taxon>Alteromonadales</taxon>
        <taxon>Alteromonadales genera incertae sedis</taxon>
        <taxon>Motilimonas</taxon>
    </lineage>
</organism>
<feature type="domain" description="AAA+ ATPase" evidence="14">
    <location>
        <begin position="182"/>
        <end position="363"/>
    </location>
</feature>
<evidence type="ECO:0000256" key="6">
    <source>
        <dbReference type="ARBA" id="ARBA00022840"/>
    </source>
</evidence>
<comment type="subcellular location">
    <subcellularLocation>
        <location evidence="1">Cytoplasm</location>
    </subcellularLocation>
</comment>
<dbReference type="NCBIfam" id="TIGR01026">
    <property type="entry name" value="fliI_yscN"/>
    <property type="match status" value="1"/>
</dbReference>
<dbReference type="InterPro" id="IPR020003">
    <property type="entry name" value="ATPase_a/bsu_AS"/>
</dbReference>
<dbReference type="SUPFAM" id="SSF52540">
    <property type="entry name" value="P-loop containing nucleoside triphosphate hydrolases"/>
    <property type="match status" value="1"/>
</dbReference>
<dbReference type="NCBIfam" id="NF005391">
    <property type="entry name" value="PRK06936.1"/>
    <property type="match status" value="1"/>
</dbReference>
<dbReference type="OrthoDB" id="9148544at2"/>
<evidence type="ECO:0000313" key="15">
    <source>
        <dbReference type="EMBL" id="RJG42788.1"/>
    </source>
</evidence>
<dbReference type="SMART" id="SM00382">
    <property type="entry name" value="AAA"/>
    <property type="match status" value="1"/>
</dbReference>
<dbReference type="GO" id="GO:0005524">
    <property type="term" value="F:ATP binding"/>
    <property type="evidence" value="ECO:0007669"/>
    <property type="project" value="UniProtKB-KW"/>
</dbReference>
<dbReference type="InterPro" id="IPR000194">
    <property type="entry name" value="ATPase_F1/V1/A1_a/bsu_nucl-bd"/>
</dbReference>
<evidence type="ECO:0000256" key="4">
    <source>
        <dbReference type="ARBA" id="ARBA00022519"/>
    </source>
</evidence>
<keyword evidence="6" id="KW-0067">ATP-binding</keyword>
<evidence type="ECO:0000256" key="10">
    <source>
        <dbReference type="ARBA" id="ARBA00024342"/>
    </source>
</evidence>
<dbReference type="EMBL" id="QZCH01000014">
    <property type="protein sequence ID" value="RJG42788.1"/>
    <property type="molecule type" value="Genomic_DNA"/>
</dbReference>
<keyword evidence="4" id="KW-0472">Membrane</keyword>
<dbReference type="GO" id="GO:0005737">
    <property type="term" value="C:cytoplasm"/>
    <property type="evidence" value="ECO:0007669"/>
    <property type="project" value="UniProtKB-SubCell"/>
</dbReference>
<dbReference type="EC" id="7.4.2.8" evidence="11"/>
<dbReference type="PANTHER" id="PTHR15184:SF9">
    <property type="entry name" value="SPI-1 TYPE 3 SECRETION SYSTEM ATPASE"/>
    <property type="match status" value="1"/>
</dbReference>
<keyword evidence="4" id="KW-1003">Cell membrane</keyword>
<comment type="similarity">
    <text evidence="10">Belongs to the ATPase alpha/beta chains family. T3SS ATPase subfamily.</text>
</comment>
<dbReference type="Pfam" id="PF02874">
    <property type="entry name" value="ATP-synt_ab_N"/>
    <property type="match status" value="1"/>
</dbReference>
<evidence type="ECO:0000256" key="8">
    <source>
        <dbReference type="ARBA" id="ARBA00022967"/>
    </source>
</evidence>
<keyword evidence="4" id="KW-0997">Cell inner membrane</keyword>
<dbReference type="Proteomes" id="UP000283255">
    <property type="component" value="Unassembled WGS sequence"/>
</dbReference>
<dbReference type="NCBIfam" id="TIGR02546">
    <property type="entry name" value="III_secr_ATP"/>
    <property type="match status" value="1"/>
</dbReference>
<keyword evidence="3" id="KW-0963">Cytoplasm</keyword>
<dbReference type="RefSeq" id="WP_119910989.1">
    <property type="nucleotide sequence ID" value="NZ_QZCH01000014.1"/>
</dbReference>
<dbReference type="FunFam" id="3.40.50.12240:FF:000002">
    <property type="entry name" value="Flagellum-specific ATP synthase FliI"/>
    <property type="match status" value="1"/>
</dbReference>
<dbReference type="InterPro" id="IPR040627">
    <property type="entry name" value="T3SS_ATPase_C"/>
</dbReference>
<evidence type="ECO:0000256" key="5">
    <source>
        <dbReference type="ARBA" id="ARBA00022741"/>
    </source>
</evidence>
<keyword evidence="5" id="KW-0547">Nucleotide-binding</keyword>
<dbReference type="GO" id="GO:0030257">
    <property type="term" value="C:type III protein secretion system complex"/>
    <property type="evidence" value="ECO:0007669"/>
    <property type="project" value="InterPro"/>
</dbReference>
<reference evidence="15 16" key="1">
    <citation type="submission" date="2018-09" db="EMBL/GenBank/DDBJ databases">
        <authorList>
            <person name="Wang F."/>
        </authorList>
    </citation>
    <scope>NUCLEOTIDE SEQUENCE [LARGE SCALE GENOMIC DNA]</scope>
    <source>
        <strain evidence="15 16">PLHSC7-2</strain>
    </source>
</reference>
<evidence type="ECO:0000256" key="1">
    <source>
        <dbReference type="ARBA" id="ARBA00004496"/>
    </source>
</evidence>
<dbReference type="GO" id="GO:0046961">
    <property type="term" value="F:proton-transporting ATPase activity, rotational mechanism"/>
    <property type="evidence" value="ECO:0007669"/>
    <property type="project" value="InterPro"/>
</dbReference>
<dbReference type="InterPro" id="IPR003593">
    <property type="entry name" value="AAA+_ATPase"/>
</dbReference>
<dbReference type="CDD" id="cd01136">
    <property type="entry name" value="ATPase_flagellum-secretory_path_III"/>
    <property type="match status" value="1"/>
</dbReference>
<evidence type="ECO:0000256" key="12">
    <source>
        <dbReference type="ARBA" id="ARBA00024442"/>
    </source>
</evidence>
<sequence>MQGLSKEINQTLNGITQDAFAQYDQIQQRLADAISQCRPLRVRGWVSQVSGTIIRAIVPGVKVGELCRLVNPDDGSCVMAEVVGFEEHEALLTPMGEMLGVSNNTEVIPTGKPHEVEVGDHLLGQVLDGLGEPMDKTDWDSGAKTTRVSVYSDAPNAMTRKPIDKPLSLGVKAIDGMLSCGEGQRLGIFAAAGGGKSTLLAMLIRNADVDVIVLALIGERGREVREFIERDLGEEGRKKAVLVVATSDRPAMERAKSALVATSIAEYFRDQGKKVLLLMDSVTRYARALREIGLAAGEPPTRRGYPPSVFAALPQLMERAGQSDTSSITALYTVLVEGDDMTEPVADETRSILDGHIILSRELAAGAHYPAIDVLQSASRVMNAFVSDGHQKAAMQLRDNLAKYKEVELLIRIGEYQKGNDPATDAAVDNIERINQFLRQHTHDSVPFEDSAQQLLAMFPS</sequence>
<evidence type="ECO:0000259" key="14">
    <source>
        <dbReference type="SMART" id="SM00382"/>
    </source>
</evidence>
<evidence type="ECO:0000256" key="9">
    <source>
        <dbReference type="ARBA" id="ARBA00023026"/>
    </source>
</evidence>
<dbReference type="InterPro" id="IPR027417">
    <property type="entry name" value="P-loop_NTPase"/>
</dbReference>
<name>A0A418YE57_9GAMM</name>
<evidence type="ECO:0000256" key="3">
    <source>
        <dbReference type="ARBA" id="ARBA00022490"/>
    </source>
</evidence>
<evidence type="ECO:0000256" key="2">
    <source>
        <dbReference type="ARBA" id="ARBA00022448"/>
    </source>
</evidence>
<reference evidence="15 16" key="2">
    <citation type="submission" date="2019-01" db="EMBL/GenBank/DDBJ databases">
        <title>Motilimonas pumilus sp. nov., isolated from the gut of sea cucumber (Apostichopus japonicus).</title>
        <authorList>
            <person name="Wang F.-Q."/>
            <person name="Ren L.-H."/>
            <person name="Lin Y.-W."/>
            <person name="Sun G.-H."/>
            <person name="Du Z.-J."/>
            <person name="Zhao J.-X."/>
            <person name="Liu X.-J."/>
            <person name="Liu L.-J."/>
        </authorList>
    </citation>
    <scope>NUCLEOTIDE SEQUENCE [LARGE SCALE GENOMIC DNA]</scope>
    <source>
        <strain evidence="15 16">PLHSC7-2</strain>
    </source>
</reference>
<accession>A0A418YE57</accession>
<dbReference type="GO" id="GO:0046933">
    <property type="term" value="F:proton-transporting ATP synthase activity, rotational mechanism"/>
    <property type="evidence" value="ECO:0007669"/>
    <property type="project" value="TreeGrafter"/>
</dbReference>
<evidence type="ECO:0000256" key="13">
    <source>
        <dbReference type="ARBA" id="ARBA00034006"/>
    </source>
</evidence>
<gene>
    <name evidence="15" type="ORF">D1Z90_11910</name>
</gene>
<dbReference type="InterPro" id="IPR004100">
    <property type="entry name" value="ATPase_F1/V1/A1_a/bsu_N"/>
</dbReference>
<dbReference type="InterPro" id="IPR013380">
    <property type="entry name" value="ATPase_T3SS_SctN"/>
</dbReference>
<dbReference type="Pfam" id="PF00006">
    <property type="entry name" value="ATP-synt_ab"/>
    <property type="match status" value="1"/>
</dbReference>
<evidence type="ECO:0000256" key="7">
    <source>
        <dbReference type="ARBA" id="ARBA00022927"/>
    </source>
</evidence>
<keyword evidence="7" id="KW-0653">Protein transport</keyword>